<evidence type="ECO:0000313" key="2">
    <source>
        <dbReference type="Proteomes" id="UP000433737"/>
    </source>
</evidence>
<dbReference type="EMBL" id="CABWMH010000013">
    <property type="protein sequence ID" value="VXC00254.1"/>
    <property type="molecule type" value="Genomic_DNA"/>
</dbReference>
<name>A0AAX3J6Q7_9GAMM</name>
<sequence>MSDIGNSLLLENDNTIHLPDAGPDQRRNVGKGIVVIMAAYFEPDYLKPVKPIKTSREKKAAVVR</sequence>
<accession>A0AAX3J6Q7</accession>
<organism evidence="1 2">
    <name type="scientific">Pantoea brenneri</name>
    <dbReference type="NCBI Taxonomy" id="472694"/>
    <lineage>
        <taxon>Bacteria</taxon>
        <taxon>Pseudomonadati</taxon>
        <taxon>Pseudomonadota</taxon>
        <taxon>Gammaproteobacteria</taxon>
        <taxon>Enterobacterales</taxon>
        <taxon>Erwiniaceae</taxon>
        <taxon>Pantoea</taxon>
    </lineage>
</organism>
<proteinExistence type="predicted"/>
<comment type="caution">
    <text evidence="1">The sequence shown here is derived from an EMBL/GenBank/DDBJ whole genome shotgun (WGS) entry which is preliminary data.</text>
</comment>
<gene>
    <name evidence="1" type="ORF">PANT111_200057</name>
</gene>
<dbReference type="AlphaFoldDB" id="A0AAX3J6Q7"/>
<dbReference type="Proteomes" id="UP000433737">
    <property type="component" value="Unassembled WGS sequence"/>
</dbReference>
<protein>
    <submittedName>
        <fullName evidence="1">Uncharacterized protein</fullName>
    </submittedName>
</protein>
<reference evidence="1 2" key="1">
    <citation type="submission" date="2019-10" db="EMBL/GenBank/DDBJ databases">
        <authorList>
            <person name="Karimi E."/>
        </authorList>
    </citation>
    <scope>NUCLEOTIDE SEQUENCE [LARGE SCALE GENOMIC DNA]</scope>
    <source>
        <strain evidence="1">Pantoea sp. 111</strain>
    </source>
</reference>
<evidence type="ECO:0000313" key="1">
    <source>
        <dbReference type="EMBL" id="VXC00254.1"/>
    </source>
</evidence>